<name>A0ABP8BCS1_9SPHI</name>
<dbReference type="InterPro" id="IPR049050">
    <property type="entry name" value="nSTAND3"/>
</dbReference>
<feature type="compositionally biased region" description="Acidic residues" evidence="1">
    <location>
        <begin position="728"/>
        <end position="737"/>
    </location>
</feature>
<evidence type="ECO:0000259" key="2">
    <source>
        <dbReference type="Pfam" id="PF04471"/>
    </source>
</evidence>
<gene>
    <name evidence="4" type="ORF">GCM10022289_19230</name>
</gene>
<dbReference type="InterPro" id="IPR007560">
    <property type="entry name" value="Restrct_endonuc_IV_Mrr"/>
</dbReference>
<reference evidence="5" key="1">
    <citation type="journal article" date="2019" name="Int. J. Syst. Evol. Microbiol.">
        <title>The Global Catalogue of Microorganisms (GCM) 10K type strain sequencing project: providing services to taxonomists for standard genome sequencing and annotation.</title>
        <authorList>
            <consortium name="The Broad Institute Genomics Platform"/>
            <consortium name="The Broad Institute Genome Sequencing Center for Infectious Disease"/>
            <person name="Wu L."/>
            <person name="Ma J."/>
        </authorList>
    </citation>
    <scope>NUCLEOTIDE SEQUENCE [LARGE SCALE GENOMIC DNA]</scope>
    <source>
        <strain evidence="5">JCM 17626</strain>
    </source>
</reference>
<dbReference type="Pfam" id="PF04471">
    <property type="entry name" value="Mrr_cat"/>
    <property type="match status" value="1"/>
</dbReference>
<evidence type="ECO:0000313" key="4">
    <source>
        <dbReference type="EMBL" id="GAA4203261.1"/>
    </source>
</evidence>
<sequence>MPDYSFLNLSPAEFEVLTRDLLQKELGLHLESFTSGRDGGIDLRHSRSRKREVIVQCKRYTGFASLKANLEQEVEKVKKLKPERYIICTSVGLTPGQKNQLLTLFNPFILAPGDIFGRDDLNNLLSKFPEVERSHFKLWLSSTEILQRILHSKIYNQSAFEEEKIKETVRLFVSNDSFGDGLKLIERHRYLLISGSPGIGKTTLARVISYHYLANGYEDFIFLSGSIDEAYSLYNADRKQLFLFDDFLGKTFLHLKLGRNEDERIIRFIERIAKSDNKLLILTTREYILAQARLSYEVFEKPAIRLANCILDLEGYTKQVRSKILYNHIFFSNLDQAYIENLLEKSSYQRIIAHKNYSPRIIETVLENISTIRPEEFVSKFIGYLDYQDSIWKHVYESQITPFSQLILANLLTAGTPIAMNDLELLIRAFAERFASKYGIVYSQIAFNKAITELENTFIRSSRDSKDKLVIDYANPSIQDFLVTYLNDLQDMMGDVIDTACFFNQLVSFFAYEGPGTPSQRPRRTHLAVTPYLATKLVNRLTQNFVELPSSTLKKRLNSNTEPYYYQVRRSVYNKLNFLRHSNLYTNNIAMRNFTLEFFKLIMIPNHVQSEDIGHYVSLVIYFHNEIPFEEEKILAALAPNIETLSDYHDFKQLEALYTETYAKFISKSAAYKEAVRQMVDWEAENVDTLDIRDFVDDIHAIVDHTKIDLANVIIDLEEKFQERDRDYDPDEIYDHDEDVRSEYRAEEENISDMFDSLK</sequence>
<keyword evidence="5" id="KW-1185">Reference proteome</keyword>
<dbReference type="Proteomes" id="UP001501772">
    <property type="component" value="Unassembled WGS sequence"/>
</dbReference>
<dbReference type="RefSeq" id="WP_344851259.1">
    <property type="nucleotide sequence ID" value="NZ_BAABBY010000004.1"/>
</dbReference>
<dbReference type="EMBL" id="BAABBY010000004">
    <property type="protein sequence ID" value="GAA4203261.1"/>
    <property type="molecule type" value="Genomic_DNA"/>
</dbReference>
<comment type="caution">
    <text evidence="4">The sequence shown here is derived from an EMBL/GenBank/DDBJ whole genome shotgun (WGS) entry which is preliminary data.</text>
</comment>
<organism evidence="4 5">
    <name type="scientific">Pedobacter jeongneungensis</name>
    <dbReference type="NCBI Taxonomy" id="947309"/>
    <lineage>
        <taxon>Bacteria</taxon>
        <taxon>Pseudomonadati</taxon>
        <taxon>Bacteroidota</taxon>
        <taxon>Sphingobacteriia</taxon>
        <taxon>Sphingobacteriales</taxon>
        <taxon>Sphingobacteriaceae</taxon>
        <taxon>Pedobacter</taxon>
    </lineage>
</organism>
<feature type="region of interest" description="Disordered" evidence="1">
    <location>
        <begin position="726"/>
        <end position="746"/>
    </location>
</feature>
<evidence type="ECO:0000259" key="3">
    <source>
        <dbReference type="Pfam" id="PF20720"/>
    </source>
</evidence>
<feature type="domain" description="Restriction endonuclease type IV Mrr" evidence="2">
    <location>
        <begin position="8"/>
        <end position="94"/>
    </location>
</feature>
<accession>A0ABP8BCS1</accession>
<dbReference type="Pfam" id="PF20720">
    <property type="entry name" value="nSTAND3"/>
    <property type="match status" value="1"/>
</dbReference>
<proteinExistence type="predicted"/>
<dbReference type="Gene3D" id="3.40.50.300">
    <property type="entry name" value="P-loop containing nucleotide triphosphate hydrolases"/>
    <property type="match status" value="1"/>
</dbReference>
<evidence type="ECO:0000313" key="5">
    <source>
        <dbReference type="Proteomes" id="UP001501772"/>
    </source>
</evidence>
<dbReference type="InterPro" id="IPR027417">
    <property type="entry name" value="P-loop_NTPase"/>
</dbReference>
<dbReference type="Gene3D" id="3.40.1350.10">
    <property type="match status" value="1"/>
</dbReference>
<dbReference type="InterPro" id="IPR011856">
    <property type="entry name" value="tRNA_endonuc-like_dom_sf"/>
</dbReference>
<evidence type="ECO:0000256" key="1">
    <source>
        <dbReference type="SAM" id="MobiDB-lite"/>
    </source>
</evidence>
<feature type="domain" description="Novel STAND NTPase 3" evidence="3">
    <location>
        <begin position="172"/>
        <end position="330"/>
    </location>
</feature>
<evidence type="ECO:0008006" key="6">
    <source>
        <dbReference type="Google" id="ProtNLM"/>
    </source>
</evidence>
<dbReference type="SUPFAM" id="SSF52540">
    <property type="entry name" value="P-loop containing nucleoside triphosphate hydrolases"/>
    <property type="match status" value="1"/>
</dbReference>
<protein>
    <recommendedName>
        <fullName evidence="6">Restriction endonuclease</fullName>
    </recommendedName>
</protein>